<name>A0A8T3DYH0_9TELE</name>
<evidence type="ECO:0000313" key="2">
    <source>
        <dbReference type="EMBL" id="KAI1902061.1"/>
    </source>
</evidence>
<feature type="region of interest" description="Disordered" evidence="1">
    <location>
        <begin position="1"/>
        <end position="49"/>
    </location>
</feature>
<sequence length="86" mass="8897">MGKAPGQTLPELVGRRRPSEPRLTNANEHAQAPGRVVAGHTSWKPSKPNAVVTVSGREHLEISASRKQKVAKLAAAAANAAAAASL</sequence>
<dbReference type="AlphaFoldDB" id="A0A8T3DYH0"/>
<dbReference type="Proteomes" id="UP000829720">
    <property type="component" value="Unassembled WGS sequence"/>
</dbReference>
<keyword evidence="3" id="KW-1185">Reference proteome</keyword>
<gene>
    <name evidence="2" type="ORF">AGOR_G00040840</name>
</gene>
<comment type="caution">
    <text evidence="2">The sequence shown here is derived from an EMBL/GenBank/DDBJ whole genome shotgun (WGS) entry which is preliminary data.</text>
</comment>
<proteinExistence type="predicted"/>
<evidence type="ECO:0000313" key="3">
    <source>
        <dbReference type="Proteomes" id="UP000829720"/>
    </source>
</evidence>
<organism evidence="2 3">
    <name type="scientific">Albula goreensis</name>
    <dbReference type="NCBI Taxonomy" id="1534307"/>
    <lineage>
        <taxon>Eukaryota</taxon>
        <taxon>Metazoa</taxon>
        <taxon>Chordata</taxon>
        <taxon>Craniata</taxon>
        <taxon>Vertebrata</taxon>
        <taxon>Euteleostomi</taxon>
        <taxon>Actinopterygii</taxon>
        <taxon>Neopterygii</taxon>
        <taxon>Teleostei</taxon>
        <taxon>Albuliformes</taxon>
        <taxon>Albulidae</taxon>
        <taxon>Albula</taxon>
    </lineage>
</organism>
<accession>A0A8T3DYH0</accession>
<reference evidence="2" key="1">
    <citation type="submission" date="2021-01" db="EMBL/GenBank/DDBJ databases">
        <authorList>
            <person name="Zahm M."/>
            <person name="Roques C."/>
            <person name="Cabau C."/>
            <person name="Klopp C."/>
            <person name="Donnadieu C."/>
            <person name="Jouanno E."/>
            <person name="Lampietro C."/>
            <person name="Louis A."/>
            <person name="Herpin A."/>
            <person name="Echchiki A."/>
            <person name="Berthelot C."/>
            <person name="Parey E."/>
            <person name="Roest-Crollius H."/>
            <person name="Braasch I."/>
            <person name="Postlethwait J."/>
            <person name="Bobe J."/>
            <person name="Montfort J."/>
            <person name="Bouchez O."/>
            <person name="Begum T."/>
            <person name="Mejri S."/>
            <person name="Adams A."/>
            <person name="Chen W.-J."/>
            <person name="Guiguen Y."/>
        </authorList>
    </citation>
    <scope>NUCLEOTIDE SEQUENCE</scope>
    <source>
        <tissue evidence="2">Blood</tissue>
    </source>
</reference>
<protein>
    <submittedName>
        <fullName evidence="2">Uncharacterized protein</fullName>
    </submittedName>
</protein>
<dbReference type="EMBL" id="JAERUA010000003">
    <property type="protein sequence ID" value="KAI1902061.1"/>
    <property type="molecule type" value="Genomic_DNA"/>
</dbReference>
<evidence type="ECO:0000256" key="1">
    <source>
        <dbReference type="SAM" id="MobiDB-lite"/>
    </source>
</evidence>